<keyword evidence="7" id="KW-1185">Reference proteome</keyword>
<keyword evidence="3" id="KW-0238">DNA-binding</keyword>
<gene>
    <name evidence="6" type="ORF">B1H58_20435</name>
</gene>
<dbReference type="SUPFAM" id="SSF46785">
    <property type="entry name" value="Winged helix' DNA-binding domain"/>
    <property type="match status" value="1"/>
</dbReference>
<organism evidence="6 7">
    <name type="scientific">Pantoea alhagi</name>
    <dbReference type="NCBI Taxonomy" id="1891675"/>
    <lineage>
        <taxon>Bacteria</taxon>
        <taxon>Pseudomonadati</taxon>
        <taxon>Pseudomonadota</taxon>
        <taxon>Gammaproteobacteria</taxon>
        <taxon>Enterobacterales</taxon>
        <taxon>Erwiniaceae</taxon>
        <taxon>Pantoea</taxon>
    </lineage>
</organism>
<evidence type="ECO:0000259" key="5">
    <source>
        <dbReference type="PROSITE" id="PS50931"/>
    </source>
</evidence>
<dbReference type="GO" id="GO:0043565">
    <property type="term" value="F:sequence-specific DNA binding"/>
    <property type="evidence" value="ECO:0007669"/>
    <property type="project" value="TreeGrafter"/>
</dbReference>
<keyword evidence="4" id="KW-0804">Transcription</keyword>
<dbReference type="Proteomes" id="UP000192900">
    <property type="component" value="Plasmid pPALTYR11Z"/>
</dbReference>
<protein>
    <submittedName>
        <fullName evidence="6">LysR family transcriptional regulator</fullName>
    </submittedName>
</protein>
<dbReference type="InterPro" id="IPR036388">
    <property type="entry name" value="WH-like_DNA-bd_sf"/>
</dbReference>
<dbReference type="FunFam" id="1.10.10.10:FF:000001">
    <property type="entry name" value="LysR family transcriptional regulator"/>
    <property type="match status" value="1"/>
</dbReference>
<dbReference type="Pfam" id="PF00126">
    <property type="entry name" value="HTH_1"/>
    <property type="match status" value="1"/>
</dbReference>
<evidence type="ECO:0000313" key="7">
    <source>
        <dbReference type="Proteomes" id="UP000192900"/>
    </source>
</evidence>
<name>A0A1W6BBE8_9GAMM</name>
<evidence type="ECO:0000256" key="3">
    <source>
        <dbReference type="ARBA" id="ARBA00023125"/>
    </source>
</evidence>
<dbReference type="InterPro" id="IPR058163">
    <property type="entry name" value="LysR-type_TF_proteobact-type"/>
</dbReference>
<dbReference type="InterPro" id="IPR005119">
    <property type="entry name" value="LysR_subst-bd"/>
</dbReference>
<evidence type="ECO:0000256" key="1">
    <source>
        <dbReference type="ARBA" id="ARBA00009437"/>
    </source>
</evidence>
<dbReference type="InterPro" id="IPR000847">
    <property type="entry name" value="LysR_HTH_N"/>
</dbReference>
<accession>A0A1W6BBE8</accession>
<reference evidence="6 7" key="1">
    <citation type="submission" date="2017-02" db="EMBL/GenBank/DDBJ databases">
        <title>Complete genome sequence of the drought resistance-promoting endophyte Pantoea alhagi LTYR-11Z.</title>
        <authorList>
            <person name="Zhang L."/>
        </authorList>
    </citation>
    <scope>NUCLEOTIDE SEQUENCE [LARGE SCALE GENOMIC DNA]</scope>
    <source>
        <strain evidence="6 7">LTYR-11Z</strain>
        <plasmid evidence="7">Plasmid ppaltyr11z</plasmid>
    </source>
</reference>
<evidence type="ECO:0000313" key="6">
    <source>
        <dbReference type="EMBL" id="ARJ44391.1"/>
    </source>
</evidence>
<dbReference type="KEGG" id="palh:B1H58_20435"/>
<comment type="similarity">
    <text evidence="1">Belongs to the LysR transcriptional regulatory family.</text>
</comment>
<dbReference type="Gene3D" id="3.40.190.290">
    <property type="match status" value="1"/>
</dbReference>
<geneLocation type="plasmid" evidence="7">
    <name>ppaltyr11z</name>
</geneLocation>
<dbReference type="PANTHER" id="PTHR30537:SF5">
    <property type="entry name" value="HTH-TYPE TRANSCRIPTIONAL ACTIVATOR TTDR-RELATED"/>
    <property type="match status" value="1"/>
</dbReference>
<dbReference type="Pfam" id="PF03466">
    <property type="entry name" value="LysR_substrate"/>
    <property type="match status" value="1"/>
</dbReference>
<proteinExistence type="inferred from homology"/>
<evidence type="ECO:0000256" key="4">
    <source>
        <dbReference type="ARBA" id="ARBA00023163"/>
    </source>
</evidence>
<keyword evidence="2" id="KW-0805">Transcription regulation</keyword>
<dbReference type="GO" id="GO:0006351">
    <property type="term" value="P:DNA-templated transcription"/>
    <property type="evidence" value="ECO:0007669"/>
    <property type="project" value="TreeGrafter"/>
</dbReference>
<dbReference type="OrthoDB" id="9815676at2"/>
<dbReference type="GO" id="GO:0003700">
    <property type="term" value="F:DNA-binding transcription factor activity"/>
    <property type="evidence" value="ECO:0007669"/>
    <property type="project" value="InterPro"/>
</dbReference>
<dbReference type="Gene3D" id="1.10.10.10">
    <property type="entry name" value="Winged helix-like DNA-binding domain superfamily/Winged helix DNA-binding domain"/>
    <property type="match status" value="1"/>
</dbReference>
<dbReference type="EMBL" id="CP019707">
    <property type="protein sequence ID" value="ARJ44391.1"/>
    <property type="molecule type" value="Genomic_DNA"/>
</dbReference>
<sequence length="296" mass="33089">MDKLAGMEMFVRVVNCGSFTAAADACGVSVTMVAKQIRAIEERLGARLLHRTTRRQQLTEVGQLYYDRCQRVLSEFSLAENSALELQSSPRGLVKMLAPISFGYQFLVPELSVYMSINPDVDVMLTLENRISSFSEGSYELAIQVGNINEPGIVARPLKSYRRIMAASPRYLSVHGIPKHPGELINHSCLGISYWLTPNRWDLIGPDNQLFKASVKGRFMSNQGNALRIAALNDCGIVLQPESILLGDILQGSLVHILPEWSYKSTPMYLTYQQDCRPSAKLRSLIDFLIERFGAE</sequence>
<keyword evidence="6" id="KW-0614">Plasmid</keyword>
<feature type="domain" description="HTH lysR-type" evidence="5">
    <location>
        <begin position="1"/>
        <end position="59"/>
    </location>
</feature>
<evidence type="ECO:0000256" key="2">
    <source>
        <dbReference type="ARBA" id="ARBA00023015"/>
    </source>
</evidence>
<dbReference type="InterPro" id="IPR036390">
    <property type="entry name" value="WH_DNA-bd_sf"/>
</dbReference>
<dbReference type="PROSITE" id="PS50931">
    <property type="entry name" value="HTH_LYSR"/>
    <property type="match status" value="1"/>
</dbReference>
<dbReference type="AlphaFoldDB" id="A0A1W6BBE8"/>
<dbReference type="RefSeq" id="WP_085072406.1">
    <property type="nucleotide sequence ID" value="NZ_CP019707.1"/>
</dbReference>
<dbReference type="SUPFAM" id="SSF53850">
    <property type="entry name" value="Periplasmic binding protein-like II"/>
    <property type="match status" value="1"/>
</dbReference>
<dbReference type="PANTHER" id="PTHR30537">
    <property type="entry name" value="HTH-TYPE TRANSCRIPTIONAL REGULATOR"/>
    <property type="match status" value="1"/>
</dbReference>